<dbReference type="Pfam" id="PF01638">
    <property type="entry name" value="HxlR"/>
    <property type="match status" value="1"/>
</dbReference>
<comment type="caution">
    <text evidence="5">The sequence shown here is derived from an EMBL/GenBank/DDBJ whole genome shotgun (WGS) entry which is preliminary data.</text>
</comment>
<evidence type="ECO:0000313" key="5">
    <source>
        <dbReference type="EMBL" id="MXR52184.1"/>
    </source>
</evidence>
<sequence length="91" mass="10296">MDLLSRKYAMQTLCAVGALEPVRYGELETAFGDVSSSTLSARLEDLTGAGLLEREQYDEIPPRVEYRLSDDGEELCERLEPVLAWVRERES</sequence>
<evidence type="ECO:0000259" key="4">
    <source>
        <dbReference type="PROSITE" id="PS51118"/>
    </source>
</evidence>
<dbReference type="Gene3D" id="1.10.10.10">
    <property type="entry name" value="Winged helix-like DNA-binding domain superfamily/Winged helix DNA-binding domain"/>
    <property type="match status" value="1"/>
</dbReference>
<gene>
    <name evidence="5" type="ORF">GRX03_11300</name>
</gene>
<evidence type="ECO:0000256" key="1">
    <source>
        <dbReference type="ARBA" id="ARBA00023015"/>
    </source>
</evidence>
<dbReference type="InterPro" id="IPR036388">
    <property type="entry name" value="WH-like_DNA-bd_sf"/>
</dbReference>
<protein>
    <submittedName>
        <fullName evidence="5">Transcriptional regulator</fullName>
    </submittedName>
</protein>
<accession>A0A6B0T291</accession>
<dbReference type="EMBL" id="WUUT01000004">
    <property type="protein sequence ID" value="MXR52184.1"/>
    <property type="molecule type" value="Genomic_DNA"/>
</dbReference>
<evidence type="ECO:0000256" key="2">
    <source>
        <dbReference type="ARBA" id="ARBA00023125"/>
    </source>
</evidence>
<dbReference type="SUPFAM" id="SSF46785">
    <property type="entry name" value="Winged helix' DNA-binding domain"/>
    <property type="match status" value="1"/>
</dbReference>
<evidence type="ECO:0000256" key="3">
    <source>
        <dbReference type="ARBA" id="ARBA00023163"/>
    </source>
</evidence>
<dbReference type="GO" id="GO:0003677">
    <property type="term" value="F:DNA binding"/>
    <property type="evidence" value="ECO:0007669"/>
    <property type="project" value="UniProtKB-KW"/>
</dbReference>
<dbReference type="InterPro" id="IPR036390">
    <property type="entry name" value="WH_DNA-bd_sf"/>
</dbReference>
<keyword evidence="6" id="KW-1185">Reference proteome</keyword>
<reference evidence="5 6" key="1">
    <citation type="submission" date="2019-12" db="EMBL/GenBank/DDBJ databases">
        <title>Isolation and characterization of three novel carbon monoxide-oxidizing members of Halobacteria from salione crusts and soils.</title>
        <authorList>
            <person name="Myers M.R."/>
            <person name="King G.M."/>
        </authorList>
    </citation>
    <scope>NUCLEOTIDE SEQUENCE [LARGE SCALE GENOMIC DNA]</scope>
    <source>
        <strain evidence="5 6">WSH3</strain>
    </source>
</reference>
<dbReference type="PROSITE" id="PS51118">
    <property type="entry name" value="HTH_HXLR"/>
    <property type="match status" value="1"/>
</dbReference>
<keyword evidence="3" id="KW-0804">Transcription</keyword>
<dbReference type="Proteomes" id="UP000466535">
    <property type="component" value="Unassembled WGS sequence"/>
</dbReference>
<dbReference type="AlphaFoldDB" id="A0A6B0T291"/>
<dbReference type="PANTHER" id="PTHR33204:SF18">
    <property type="entry name" value="TRANSCRIPTIONAL REGULATORY PROTEIN"/>
    <property type="match status" value="1"/>
</dbReference>
<keyword evidence="2" id="KW-0238">DNA-binding</keyword>
<dbReference type="InterPro" id="IPR002577">
    <property type="entry name" value="HTH_HxlR"/>
</dbReference>
<proteinExistence type="predicted"/>
<name>A0A6B0T291_9EURY</name>
<keyword evidence="1" id="KW-0805">Transcription regulation</keyword>
<feature type="domain" description="HTH hxlR-type" evidence="4">
    <location>
        <begin position="1"/>
        <end position="91"/>
    </location>
</feature>
<organism evidence="5 6">
    <name type="scientific">Halovenus carboxidivorans</name>
    <dbReference type="NCBI Taxonomy" id="2692199"/>
    <lineage>
        <taxon>Archaea</taxon>
        <taxon>Methanobacteriati</taxon>
        <taxon>Methanobacteriota</taxon>
        <taxon>Stenosarchaea group</taxon>
        <taxon>Halobacteria</taxon>
        <taxon>Halobacteriales</taxon>
        <taxon>Haloarculaceae</taxon>
        <taxon>Halovenus</taxon>
    </lineage>
</organism>
<evidence type="ECO:0000313" key="6">
    <source>
        <dbReference type="Proteomes" id="UP000466535"/>
    </source>
</evidence>
<dbReference type="PANTHER" id="PTHR33204">
    <property type="entry name" value="TRANSCRIPTIONAL REGULATOR, MARR FAMILY"/>
    <property type="match status" value="1"/>
</dbReference>